<dbReference type="RefSeq" id="WP_377944363.1">
    <property type="nucleotide sequence ID" value="NZ_JBHUCX010000067.1"/>
</dbReference>
<evidence type="ECO:0000259" key="1">
    <source>
        <dbReference type="Pfam" id="PF01712"/>
    </source>
</evidence>
<keyword evidence="3" id="KW-1185">Reference proteome</keyword>
<organism evidence="2 3">
    <name type="scientific">Alicyclobacillus fodiniaquatilis</name>
    <dbReference type="NCBI Taxonomy" id="1661150"/>
    <lineage>
        <taxon>Bacteria</taxon>
        <taxon>Bacillati</taxon>
        <taxon>Bacillota</taxon>
        <taxon>Bacilli</taxon>
        <taxon>Bacillales</taxon>
        <taxon>Alicyclobacillaceae</taxon>
        <taxon>Alicyclobacillus</taxon>
    </lineage>
</organism>
<keyword evidence="2" id="KW-0418">Kinase</keyword>
<protein>
    <submittedName>
        <fullName evidence="2">Deoxynucleoside kinase</fullName>
    </submittedName>
</protein>
<proteinExistence type="predicted"/>
<evidence type="ECO:0000313" key="2">
    <source>
        <dbReference type="EMBL" id="MFD1676461.1"/>
    </source>
</evidence>
<dbReference type="InterPro" id="IPR027417">
    <property type="entry name" value="P-loop_NTPase"/>
</dbReference>
<reference evidence="3" key="1">
    <citation type="journal article" date="2019" name="Int. J. Syst. Evol. Microbiol.">
        <title>The Global Catalogue of Microorganisms (GCM) 10K type strain sequencing project: providing services to taxonomists for standard genome sequencing and annotation.</title>
        <authorList>
            <consortium name="The Broad Institute Genomics Platform"/>
            <consortium name="The Broad Institute Genome Sequencing Center for Infectious Disease"/>
            <person name="Wu L."/>
            <person name="Ma J."/>
        </authorList>
    </citation>
    <scope>NUCLEOTIDE SEQUENCE [LARGE SCALE GENOMIC DNA]</scope>
    <source>
        <strain evidence="3">CGMCC 1.12286</strain>
    </source>
</reference>
<gene>
    <name evidence="2" type="ORF">ACFSB2_17320</name>
</gene>
<dbReference type="SUPFAM" id="SSF52540">
    <property type="entry name" value="P-loop containing nucleoside triphosphate hydrolases"/>
    <property type="match status" value="1"/>
</dbReference>
<keyword evidence="2" id="KW-0808">Transferase</keyword>
<dbReference type="EMBL" id="JBHUCX010000067">
    <property type="protein sequence ID" value="MFD1676461.1"/>
    <property type="molecule type" value="Genomic_DNA"/>
</dbReference>
<dbReference type="InterPro" id="IPR031314">
    <property type="entry name" value="DNK_dom"/>
</dbReference>
<accession>A0ABW4JKX6</accession>
<comment type="caution">
    <text evidence="2">The sequence shown here is derived from an EMBL/GenBank/DDBJ whole genome shotgun (WGS) entry which is preliminary data.</text>
</comment>
<dbReference type="GO" id="GO:0016301">
    <property type="term" value="F:kinase activity"/>
    <property type="evidence" value="ECO:0007669"/>
    <property type="project" value="UniProtKB-KW"/>
</dbReference>
<dbReference type="Proteomes" id="UP001597079">
    <property type="component" value="Unassembled WGS sequence"/>
</dbReference>
<feature type="domain" description="Deoxynucleoside kinase" evidence="1">
    <location>
        <begin position="4"/>
        <end position="60"/>
    </location>
</feature>
<evidence type="ECO:0000313" key="3">
    <source>
        <dbReference type="Proteomes" id="UP001597079"/>
    </source>
</evidence>
<name>A0ABW4JKX6_9BACL</name>
<dbReference type="Pfam" id="PF01712">
    <property type="entry name" value="dNK"/>
    <property type="match status" value="1"/>
</dbReference>
<sequence length="102" mass="12192">MPLICVDGASAVGKTTTCRALSKRYNAYHIQEVNALWRNRPNPEPLFWYFEKQVERWAIAQEKLKDYEIVLFDGDLFQPMWYNWSYNFSLFNQSLETITNFL</sequence>
<dbReference type="Gene3D" id="3.40.50.300">
    <property type="entry name" value="P-loop containing nucleotide triphosphate hydrolases"/>
    <property type="match status" value="1"/>
</dbReference>